<gene>
    <name evidence="3" type="ORF">GIV46_15880</name>
</gene>
<dbReference type="AlphaFoldDB" id="A0AAP2WK17"/>
<protein>
    <recommendedName>
        <fullName evidence="2">CBM-cenC domain-containing protein</fullName>
    </recommendedName>
</protein>
<dbReference type="Pfam" id="PF02018">
    <property type="entry name" value="CBM_4_9"/>
    <property type="match status" value="1"/>
</dbReference>
<keyword evidence="1" id="KW-0378">Hydrolase</keyword>
<dbReference type="RefSeq" id="WP_003236815.1">
    <property type="nucleotide sequence ID" value="NZ_CP142150.1"/>
</dbReference>
<evidence type="ECO:0000259" key="2">
    <source>
        <dbReference type="Pfam" id="PF02018"/>
    </source>
</evidence>
<evidence type="ECO:0000313" key="4">
    <source>
        <dbReference type="Proteomes" id="UP000814126"/>
    </source>
</evidence>
<dbReference type="SUPFAM" id="SSF49785">
    <property type="entry name" value="Galactose-binding domain-like"/>
    <property type="match status" value="1"/>
</dbReference>
<sequence length="325" mass="36087">MINKQLTSKSGIKCDQKPAQLNSPEITKVMTIRSTVTRVCEVITDLHFSVPVALSRPEVPEAVDDVLTLRGDEGSVAVVVKKWDFLKAGQSGWLEVTGLLEDGTAHTVKLMEGEPLTDSDEKEGVSRPLLRKELNKFPNKAELTVVFRTTVDACCEDGPVITFPESKYTLRKYYRDLTDFNDRTFGRWERGPGAPDPRDLTFESLGVASDGNEQYSVKNFTHTGKNLGVILHREFDDLESGTTYAFSARVRRYNTSDPTPKLSLKADNVAITSIEVLTDPNTWVTLAGTFVASSNFALLVLHSHERDPGIAGNDYLIDYLLVEEV</sequence>
<evidence type="ECO:0000256" key="1">
    <source>
        <dbReference type="ARBA" id="ARBA00022801"/>
    </source>
</evidence>
<dbReference type="InterPro" id="IPR008979">
    <property type="entry name" value="Galactose-bd-like_sf"/>
</dbReference>
<proteinExistence type="predicted"/>
<comment type="caution">
    <text evidence="3">The sequence shown here is derived from an EMBL/GenBank/DDBJ whole genome shotgun (WGS) entry which is preliminary data.</text>
</comment>
<dbReference type="Proteomes" id="UP000814126">
    <property type="component" value="Unassembled WGS sequence"/>
</dbReference>
<reference evidence="3" key="1">
    <citation type="submission" date="2019-11" db="EMBL/GenBank/DDBJ databases">
        <title>Epiphytic Pseudomonas syringae from cherry orchards.</title>
        <authorList>
            <person name="Hulin M.T."/>
        </authorList>
    </citation>
    <scope>NUCLEOTIDE SEQUENCE</scope>
    <source>
        <strain evidence="3">PA-2-1F</strain>
    </source>
</reference>
<dbReference type="GO" id="GO:0016798">
    <property type="term" value="F:hydrolase activity, acting on glycosyl bonds"/>
    <property type="evidence" value="ECO:0007669"/>
    <property type="project" value="InterPro"/>
</dbReference>
<accession>A0AAP2WK17</accession>
<name>A0AAP2WK17_9PSED</name>
<feature type="domain" description="CBM-cenC" evidence="2">
    <location>
        <begin position="179"/>
        <end position="296"/>
    </location>
</feature>
<organism evidence="3 4">
    <name type="scientific">Pseudomonas poae</name>
    <dbReference type="NCBI Taxonomy" id="200451"/>
    <lineage>
        <taxon>Bacteria</taxon>
        <taxon>Pseudomonadati</taxon>
        <taxon>Pseudomonadota</taxon>
        <taxon>Gammaproteobacteria</taxon>
        <taxon>Pseudomonadales</taxon>
        <taxon>Pseudomonadaceae</taxon>
        <taxon>Pseudomonas</taxon>
    </lineage>
</organism>
<evidence type="ECO:0000313" key="3">
    <source>
        <dbReference type="EMBL" id="MCF5656494.1"/>
    </source>
</evidence>
<dbReference type="InterPro" id="IPR003305">
    <property type="entry name" value="CenC_carb-bd"/>
</dbReference>
<dbReference type="Gene3D" id="2.60.120.260">
    <property type="entry name" value="Galactose-binding domain-like"/>
    <property type="match status" value="1"/>
</dbReference>
<dbReference type="EMBL" id="WJZX01000061">
    <property type="protein sequence ID" value="MCF5656494.1"/>
    <property type="molecule type" value="Genomic_DNA"/>
</dbReference>